<name>A0A0A0I4F6_CLONO</name>
<evidence type="ECO:0000256" key="1">
    <source>
        <dbReference type="ARBA" id="ARBA00008007"/>
    </source>
</evidence>
<accession>A0A0A0I4F6</accession>
<dbReference type="RefSeq" id="WP_039255089.1">
    <property type="nucleotide sequence ID" value="NZ_JENJ01000025.1"/>
</dbReference>
<dbReference type="InterPro" id="IPR029057">
    <property type="entry name" value="PRTase-like"/>
</dbReference>
<dbReference type="AlphaFoldDB" id="A0A0A0I4F6"/>
<gene>
    <name evidence="2" type="ORF">Z968_06920</name>
</gene>
<protein>
    <submittedName>
        <fullName evidence="2">Competence protein ComF</fullName>
    </submittedName>
</protein>
<evidence type="ECO:0000313" key="2">
    <source>
        <dbReference type="EMBL" id="KGM96239.1"/>
    </source>
</evidence>
<dbReference type="OrthoDB" id="9779910at2"/>
<reference evidence="2 3" key="1">
    <citation type="submission" date="2014-01" db="EMBL/GenBank/DDBJ databases">
        <title>Plasmidome dynamics in the species complex Clostridium novyi sensu lato converts strains of independent lineages into distinctly different pathogens.</title>
        <authorList>
            <person name="Skarin H."/>
            <person name="Segerman B."/>
        </authorList>
    </citation>
    <scope>NUCLEOTIDE SEQUENCE [LARGE SCALE GENOMIC DNA]</scope>
    <source>
        <strain evidence="2 3">4552</strain>
    </source>
</reference>
<dbReference type="InterPro" id="IPR000836">
    <property type="entry name" value="PRTase_dom"/>
</dbReference>
<dbReference type="InterPro" id="IPR051910">
    <property type="entry name" value="ComF/GntX_DNA_util-trans"/>
</dbReference>
<dbReference type="SUPFAM" id="SSF53271">
    <property type="entry name" value="PRTase-like"/>
    <property type="match status" value="1"/>
</dbReference>
<dbReference type="PANTHER" id="PTHR47505:SF1">
    <property type="entry name" value="DNA UTILIZATION PROTEIN YHGH"/>
    <property type="match status" value="1"/>
</dbReference>
<proteinExistence type="inferred from homology"/>
<comment type="similarity">
    <text evidence="1">Belongs to the ComF/GntX family.</text>
</comment>
<dbReference type="Proteomes" id="UP000030012">
    <property type="component" value="Unassembled WGS sequence"/>
</dbReference>
<organism evidence="2 3">
    <name type="scientific">Clostridium novyi A str. 4552</name>
    <dbReference type="NCBI Taxonomy" id="1444289"/>
    <lineage>
        <taxon>Bacteria</taxon>
        <taxon>Bacillati</taxon>
        <taxon>Bacillota</taxon>
        <taxon>Clostridia</taxon>
        <taxon>Eubacteriales</taxon>
        <taxon>Clostridiaceae</taxon>
        <taxon>Clostridium</taxon>
    </lineage>
</organism>
<evidence type="ECO:0000313" key="3">
    <source>
        <dbReference type="Proteomes" id="UP000030012"/>
    </source>
</evidence>
<dbReference type="CDD" id="cd06223">
    <property type="entry name" value="PRTases_typeI"/>
    <property type="match status" value="1"/>
</dbReference>
<comment type="caution">
    <text evidence="2">The sequence shown here is derived from an EMBL/GenBank/DDBJ whole genome shotgun (WGS) entry which is preliminary data.</text>
</comment>
<dbReference type="EMBL" id="JENJ01000025">
    <property type="protein sequence ID" value="KGM96239.1"/>
    <property type="molecule type" value="Genomic_DNA"/>
</dbReference>
<dbReference type="Gene3D" id="3.40.50.2020">
    <property type="match status" value="1"/>
</dbReference>
<dbReference type="PANTHER" id="PTHR47505">
    <property type="entry name" value="DNA UTILIZATION PROTEIN YHGH"/>
    <property type="match status" value="1"/>
</dbReference>
<sequence>MGNEFIRNIKYYTKCFLDLIYSGTEKCIICGEISETNRMLCLECIKSIKLCNKETVLNQDGYKFYCYSSLYYGGSTKELILNLKYKGQFLAGRELLSYLINTIELYKIKFDIVTYVPSSKSKFKKRGYNQSKYLAKLVADSMNKKLLNTLEKNKETKDQIGLDKYERWDNLKESFIYVRDSKLTNQKVLLVDDVLTTGATAFYCAKQLKESGANDVIILTVAKSNL</sequence>